<dbReference type="EMBL" id="JBKBDE010000010">
    <property type="protein sequence ID" value="MFN6553752.1"/>
    <property type="molecule type" value="Genomic_DNA"/>
</dbReference>
<keyword evidence="2" id="KW-1185">Reference proteome</keyword>
<gene>
    <name evidence="1" type="ORF">ACK4CP_25405</name>
</gene>
<evidence type="ECO:0008006" key="3">
    <source>
        <dbReference type="Google" id="ProtNLM"/>
    </source>
</evidence>
<accession>A0ABW9M3B3</accession>
<sequence>MTRVSRTAIHEAGHAMAVQLRGGTVTGITLRPGQVTYRLPRERKRFFVNGVRTDEPVTDRLPESYGFVAYAGCWASVRSRKPLSANGFTNLVLAELASNPTDFESFNDCAPLAHWLDSWNQELENAWPDIKVLAQRLVNAHAAQSDSKSFSGQRVDIVNE</sequence>
<reference evidence="1 2" key="1">
    <citation type="submission" date="2024-12" db="EMBL/GenBank/DDBJ databases">
        <title>The coexistence of Mycolicibacterium septicum and Mycolicibacterium nivoides in clinical samples.</title>
        <authorList>
            <person name="Wang C."/>
            <person name="Feng Y."/>
            <person name="Zong Z."/>
        </authorList>
    </citation>
    <scope>NUCLEOTIDE SEQUENCE [LARGE SCALE GENOMIC DNA]</scope>
    <source>
        <strain evidence="1 2">120310</strain>
    </source>
</reference>
<dbReference type="Proteomes" id="UP001635817">
    <property type="component" value="Unassembled WGS sequence"/>
</dbReference>
<protein>
    <recommendedName>
        <fullName evidence="3">Peptidase M41 domain-containing protein</fullName>
    </recommendedName>
</protein>
<evidence type="ECO:0000313" key="1">
    <source>
        <dbReference type="EMBL" id="MFN6553752.1"/>
    </source>
</evidence>
<proteinExistence type="predicted"/>
<evidence type="ECO:0000313" key="2">
    <source>
        <dbReference type="Proteomes" id="UP001635817"/>
    </source>
</evidence>
<organism evidence="1 2">
    <name type="scientific">Mycolicibacterium septicum</name>
    <dbReference type="NCBI Taxonomy" id="98668"/>
    <lineage>
        <taxon>Bacteria</taxon>
        <taxon>Bacillati</taxon>
        <taxon>Actinomycetota</taxon>
        <taxon>Actinomycetes</taxon>
        <taxon>Mycobacteriales</taxon>
        <taxon>Mycobacteriaceae</taxon>
        <taxon>Mycolicibacterium</taxon>
    </lineage>
</organism>
<name>A0ABW9M3B3_9MYCO</name>
<dbReference type="RefSeq" id="WP_409551974.1">
    <property type="nucleotide sequence ID" value="NZ_JBKBDE010000010.1"/>
</dbReference>
<comment type="caution">
    <text evidence="1">The sequence shown here is derived from an EMBL/GenBank/DDBJ whole genome shotgun (WGS) entry which is preliminary data.</text>
</comment>